<gene>
    <name evidence="1" type="ORF">KC19_VG050000</name>
</gene>
<organism evidence="1 2">
    <name type="scientific">Ceratodon purpureus</name>
    <name type="common">Fire moss</name>
    <name type="synonym">Dicranum purpureum</name>
    <dbReference type="NCBI Taxonomy" id="3225"/>
    <lineage>
        <taxon>Eukaryota</taxon>
        <taxon>Viridiplantae</taxon>
        <taxon>Streptophyta</taxon>
        <taxon>Embryophyta</taxon>
        <taxon>Bryophyta</taxon>
        <taxon>Bryophytina</taxon>
        <taxon>Bryopsida</taxon>
        <taxon>Dicranidae</taxon>
        <taxon>Pseudoditrichales</taxon>
        <taxon>Ditrichaceae</taxon>
        <taxon>Ceratodon</taxon>
    </lineage>
</organism>
<evidence type="ECO:0000313" key="2">
    <source>
        <dbReference type="Proteomes" id="UP000822688"/>
    </source>
</evidence>
<dbReference type="Proteomes" id="UP000822688">
    <property type="component" value="Chromosome V"/>
</dbReference>
<sequence>MQVGAPSRVSPELASYVGSSSRAWSSCSLLPNPPYYNGKQGWSSPSLPMSVETQRSSLCDVFSRVVLGLMWCGCE</sequence>
<dbReference type="EMBL" id="CM026426">
    <property type="protein sequence ID" value="KAG0571871.1"/>
    <property type="molecule type" value="Genomic_DNA"/>
</dbReference>
<dbReference type="AlphaFoldDB" id="A0A8T0HM24"/>
<reference evidence="1" key="1">
    <citation type="submission" date="2020-06" db="EMBL/GenBank/DDBJ databases">
        <title>WGS assembly of Ceratodon purpureus strain R40.</title>
        <authorList>
            <person name="Carey S.B."/>
            <person name="Jenkins J."/>
            <person name="Shu S."/>
            <person name="Lovell J.T."/>
            <person name="Sreedasyam A."/>
            <person name="Maumus F."/>
            <person name="Tiley G.P."/>
            <person name="Fernandez-Pozo N."/>
            <person name="Barry K."/>
            <person name="Chen C."/>
            <person name="Wang M."/>
            <person name="Lipzen A."/>
            <person name="Daum C."/>
            <person name="Saski C.A."/>
            <person name="Payton A.C."/>
            <person name="Mcbreen J.C."/>
            <person name="Conrad R.E."/>
            <person name="Kollar L.M."/>
            <person name="Olsson S."/>
            <person name="Huttunen S."/>
            <person name="Landis J.B."/>
            <person name="Wickett N.J."/>
            <person name="Johnson M.G."/>
            <person name="Rensing S.A."/>
            <person name="Grimwood J."/>
            <person name="Schmutz J."/>
            <person name="Mcdaniel S.F."/>
        </authorList>
    </citation>
    <scope>NUCLEOTIDE SEQUENCE</scope>
    <source>
        <strain evidence="1">R40</strain>
    </source>
</reference>
<accession>A0A8T0HM24</accession>
<comment type="caution">
    <text evidence="1">The sequence shown here is derived from an EMBL/GenBank/DDBJ whole genome shotgun (WGS) entry which is preliminary data.</text>
</comment>
<proteinExistence type="predicted"/>
<evidence type="ECO:0000313" key="1">
    <source>
        <dbReference type="EMBL" id="KAG0571871.1"/>
    </source>
</evidence>
<protein>
    <submittedName>
        <fullName evidence="1">Uncharacterized protein</fullName>
    </submittedName>
</protein>
<name>A0A8T0HM24_CERPU</name>
<keyword evidence="2" id="KW-1185">Reference proteome</keyword>